<dbReference type="NCBIfam" id="TIGR03596">
    <property type="entry name" value="GTPase_YlqF"/>
    <property type="match status" value="1"/>
</dbReference>
<gene>
    <name evidence="6" type="primary">rbgA_2</name>
    <name evidence="6" type="ORF">NCTC10113_01109</name>
</gene>
<dbReference type="GO" id="GO:0003924">
    <property type="term" value="F:GTPase activity"/>
    <property type="evidence" value="ECO:0007669"/>
    <property type="project" value="TreeGrafter"/>
</dbReference>
<keyword evidence="1 3" id="KW-0547">Nucleotide-binding</keyword>
<keyword evidence="6" id="KW-0614">Plasmid</keyword>
<dbReference type="RefSeq" id="WP_029670583.1">
    <property type="nucleotide sequence ID" value="NZ_LR214938.2"/>
</dbReference>
<dbReference type="InterPro" id="IPR016478">
    <property type="entry name" value="GTPase_MTG1"/>
</dbReference>
<keyword evidence="2 3" id="KW-0342">GTP-binding</keyword>
<dbReference type="Pfam" id="PF01926">
    <property type="entry name" value="MMR_HSR1"/>
    <property type="match status" value="1"/>
</dbReference>
<dbReference type="GO" id="GO:0005525">
    <property type="term" value="F:GTP binding"/>
    <property type="evidence" value="ECO:0007669"/>
    <property type="project" value="UniProtKB-KW"/>
</dbReference>
<dbReference type="InterPro" id="IPR023179">
    <property type="entry name" value="GTP-bd_ortho_bundle_sf"/>
</dbReference>
<protein>
    <recommendedName>
        <fullName evidence="3">Ribosome biogenesis GTPase A</fullName>
    </recommendedName>
</protein>
<feature type="domain" description="CP-type G" evidence="5">
    <location>
        <begin position="13"/>
        <end position="175"/>
    </location>
</feature>
<dbReference type="PANTHER" id="PTHR45782">
    <property type="entry name" value="MITOCHONDRIAL RIBOSOME-ASSOCIATED GTPASE 1"/>
    <property type="match status" value="1"/>
</dbReference>
<keyword evidence="3" id="KW-0963">Cytoplasm</keyword>
<reference evidence="6" key="1">
    <citation type="submission" date="2019-01" db="EMBL/GenBank/DDBJ databases">
        <authorList>
            <consortium name="Pathogen Informatics"/>
        </authorList>
    </citation>
    <scope>NUCLEOTIDE SEQUENCE [LARGE SCALE GENOMIC DNA]</scope>
    <source>
        <strain evidence="6">NCTC10113</strain>
    </source>
</reference>
<dbReference type="GO" id="GO:0006412">
    <property type="term" value="P:translation"/>
    <property type="evidence" value="ECO:0007669"/>
    <property type="project" value="TreeGrafter"/>
</dbReference>
<feature type="binding site" evidence="4">
    <location>
        <begin position="128"/>
        <end position="133"/>
    </location>
    <ligand>
        <name>GTP</name>
        <dbReference type="ChEBI" id="CHEBI:37565"/>
    </ligand>
</feature>
<feature type="binding site" evidence="4">
    <location>
        <position position="171"/>
    </location>
    <ligand>
        <name>GTP</name>
        <dbReference type="ChEBI" id="CHEBI:37565"/>
    </ligand>
</feature>
<dbReference type="PANTHER" id="PTHR45782:SF4">
    <property type="entry name" value="MITOCHONDRIAL RIBOSOME-ASSOCIATED GTPASE 1"/>
    <property type="match status" value="1"/>
</dbReference>
<evidence type="ECO:0000313" key="6">
    <source>
        <dbReference type="EMBL" id="VEU56213.1"/>
    </source>
</evidence>
<dbReference type="PROSITE" id="PS51721">
    <property type="entry name" value="G_CP"/>
    <property type="match status" value="1"/>
</dbReference>
<dbReference type="SUPFAM" id="SSF52540">
    <property type="entry name" value="P-loop containing nucleoside triphosphate hydrolases"/>
    <property type="match status" value="1"/>
</dbReference>
<dbReference type="InterPro" id="IPR019991">
    <property type="entry name" value="GTP-bd_ribosome_bgen"/>
</dbReference>
<name>A0A448ZYB3_METSV</name>
<proteinExistence type="inferred from homology"/>
<evidence type="ECO:0000259" key="5">
    <source>
        <dbReference type="PROSITE" id="PS51721"/>
    </source>
</evidence>
<evidence type="ECO:0000256" key="2">
    <source>
        <dbReference type="ARBA" id="ARBA00023134"/>
    </source>
</evidence>
<sequence length="274" mass="31367">MINWYPGHMAKALREIKEKQKLFDLFIIMLDARIPLSSFNPEIFKIINQKSILFVATKLDKTNQEKSLKLLKSYEKYGKVIPCDLKAKNAYQKLNSAINFYYEKLKEKNLAKNKLTPALKCIVLGIPNVGKSTLINLLAKTRSTKVGNMPGVTKHEQWINCKNYLLLDTPGILMPKIDSDITGAKLAITNAIRIESLNLYEVIVEMYKLISNQAPYVLQKINLLPAFDEENVFIQINQYAIANNIVKQKGEIDLNKAINLLIKFFQNLDNIIYD</sequence>
<dbReference type="Gene3D" id="3.40.50.300">
    <property type="entry name" value="P-loop containing nucleotide triphosphate hydrolases"/>
    <property type="match status" value="1"/>
</dbReference>
<dbReference type="AlphaFoldDB" id="A0A448ZYB3"/>
<dbReference type="InterPro" id="IPR027417">
    <property type="entry name" value="P-loop_NTPase"/>
</dbReference>
<evidence type="ECO:0000256" key="3">
    <source>
        <dbReference type="PIRNR" id="PIRNR006230"/>
    </source>
</evidence>
<dbReference type="EMBL" id="LR214939">
    <property type="protein sequence ID" value="VEU56213.1"/>
    <property type="molecule type" value="Genomic_DNA"/>
</dbReference>
<comment type="function">
    <text evidence="3">Required for a late step of 50S ribosomal subunit assembly. Has GTPase activity.</text>
</comment>
<geneLocation type="plasmid" evidence="6">
    <name>2</name>
</geneLocation>
<evidence type="ECO:0000256" key="4">
    <source>
        <dbReference type="PIRSR" id="PIRSR006230-1"/>
    </source>
</evidence>
<dbReference type="GO" id="GO:0005737">
    <property type="term" value="C:cytoplasm"/>
    <property type="evidence" value="ECO:0007669"/>
    <property type="project" value="UniProtKB-SubCell"/>
</dbReference>
<dbReference type="CDD" id="cd01856">
    <property type="entry name" value="YlqF"/>
    <property type="match status" value="1"/>
</dbReference>
<dbReference type="PIRSF" id="PIRSF006230">
    <property type="entry name" value="MG442"/>
    <property type="match status" value="1"/>
</dbReference>
<dbReference type="InterPro" id="IPR030378">
    <property type="entry name" value="G_CP_dom"/>
</dbReference>
<organism evidence="6">
    <name type="scientific">Metamycoplasma salivarium</name>
    <name type="common">Mycoplasma salivarium</name>
    <dbReference type="NCBI Taxonomy" id="2124"/>
    <lineage>
        <taxon>Bacteria</taxon>
        <taxon>Bacillati</taxon>
        <taxon>Mycoplasmatota</taxon>
        <taxon>Mycoplasmoidales</taxon>
        <taxon>Metamycoplasmataceae</taxon>
        <taxon>Metamycoplasma</taxon>
    </lineage>
</organism>
<dbReference type="InterPro" id="IPR006073">
    <property type="entry name" value="GTP-bd"/>
</dbReference>
<evidence type="ECO:0000256" key="1">
    <source>
        <dbReference type="ARBA" id="ARBA00022741"/>
    </source>
</evidence>
<accession>A0A448ZYB3</accession>
<comment type="subcellular location">
    <subcellularLocation>
        <location evidence="3">Cytoplasm</location>
    </subcellularLocation>
</comment>
<dbReference type="Gene3D" id="1.10.1580.10">
    <property type="match status" value="1"/>
</dbReference>
<comment type="similarity">
    <text evidence="3">Belongs to the TRAFAC class YlqF/YawG GTPase family. MTG1 subfamily.</text>
</comment>